<gene>
    <name evidence="2" type="ORF">ECPE_LOCUS14348</name>
</gene>
<dbReference type="SUPFAM" id="SSF54236">
    <property type="entry name" value="Ubiquitin-like"/>
    <property type="match status" value="1"/>
</dbReference>
<dbReference type="CDD" id="cd17039">
    <property type="entry name" value="Ubl_ubiquitin_like"/>
    <property type="match status" value="1"/>
</dbReference>
<accession>A0A183B563</accession>
<sequence>MNPIQVTVRTFDGRECTVTVEQEGTIGDVKRAVKERWHIPVEKQKLLLHCTVRLDDHDTLIQHKVRNGSVLMIDYVPEREVRLLHPIPSVYRTYHM</sequence>
<dbReference type="InterPro" id="IPR000626">
    <property type="entry name" value="Ubiquitin-like_dom"/>
</dbReference>
<dbReference type="Pfam" id="PF00240">
    <property type="entry name" value="ubiquitin"/>
    <property type="match status" value="1"/>
</dbReference>
<evidence type="ECO:0000313" key="3">
    <source>
        <dbReference type="Proteomes" id="UP000272942"/>
    </source>
</evidence>
<protein>
    <submittedName>
        <fullName evidence="4">Ubiquitin-like domain-containing protein</fullName>
    </submittedName>
</protein>
<evidence type="ECO:0000259" key="1">
    <source>
        <dbReference type="PROSITE" id="PS50053"/>
    </source>
</evidence>
<dbReference type="SMART" id="SM00213">
    <property type="entry name" value="UBQ"/>
    <property type="match status" value="1"/>
</dbReference>
<reference evidence="4" key="1">
    <citation type="submission" date="2016-06" db="UniProtKB">
        <authorList>
            <consortium name="WormBaseParasite"/>
        </authorList>
    </citation>
    <scope>IDENTIFICATION</scope>
</reference>
<organism evidence="4">
    <name type="scientific">Echinostoma caproni</name>
    <dbReference type="NCBI Taxonomy" id="27848"/>
    <lineage>
        <taxon>Eukaryota</taxon>
        <taxon>Metazoa</taxon>
        <taxon>Spiralia</taxon>
        <taxon>Lophotrochozoa</taxon>
        <taxon>Platyhelminthes</taxon>
        <taxon>Trematoda</taxon>
        <taxon>Digenea</taxon>
        <taxon>Plagiorchiida</taxon>
        <taxon>Echinostomata</taxon>
        <taxon>Echinostomatoidea</taxon>
        <taxon>Echinostomatidae</taxon>
        <taxon>Echinostoma</taxon>
    </lineage>
</organism>
<name>A0A183B563_9TREM</name>
<dbReference type="EMBL" id="UZAN01057340">
    <property type="protein sequence ID" value="VDP91620.1"/>
    <property type="molecule type" value="Genomic_DNA"/>
</dbReference>
<keyword evidence="3" id="KW-1185">Reference proteome</keyword>
<dbReference type="Proteomes" id="UP000272942">
    <property type="component" value="Unassembled WGS sequence"/>
</dbReference>
<feature type="domain" description="Ubiquitin-like" evidence="1">
    <location>
        <begin position="4"/>
        <end position="73"/>
    </location>
</feature>
<dbReference type="OrthoDB" id="10258888at2759"/>
<dbReference type="AlphaFoldDB" id="A0A183B563"/>
<evidence type="ECO:0000313" key="2">
    <source>
        <dbReference type="EMBL" id="VDP91620.1"/>
    </source>
</evidence>
<proteinExistence type="predicted"/>
<dbReference type="WBParaSite" id="ECPE_0001438801-mRNA-1">
    <property type="protein sequence ID" value="ECPE_0001438801-mRNA-1"/>
    <property type="gene ID" value="ECPE_0001438801"/>
</dbReference>
<dbReference type="PROSITE" id="PS50053">
    <property type="entry name" value="UBIQUITIN_2"/>
    <property type="match status" value="1"/>
</dbReference>
<reference evidence="2 3" key="2">
    <citation type="submission" date="2018-11" db="EMBL/GenBank/DDBJ databases">
        <authorList>
            <consortium name="Pathogen Informatics"/>
        </authorList>
    </citation>
    <scope>NUCLEOTIDE SEQUENCE [LARGE SCALE GENOMIC DNA]</scope>
    <source>
        <strain evidence="2 3">Egypt</strain>
    </source>
</reference>
<dbReference type="Gene3D" id="3.10.20.90">
    <property type="entry name" value="Phosphatidylinositol 3-kinase Catalytic Subunit, Chain A, domain 1"/>
    <property type="match status" value="1"/>
</dbReference>
<dbReference type="InterPro" id="IPR029071">
    <property type="entry name" value="Ubiquitin-like_domsf"/>
</dbReference>
<evidence type="ECO:0000313" key="4">
    <source>
        <dbReference type="WBParaSite" id="ECPE_0001438801-mRNA-1"/>
    </source>
</evidence>